<sequence length="230" mass="25296">MKRCLVVIIIAFLLCGCVESKNFAPVVNGWLQPKARLGSYRVKQGDTIYSIAWAFGLDYRALAAANRLSPPYRIEAGQTLQMTIIPRGAHVSGRFAAAPRWQSPPPLQPVAHWRWPAKGRLIGYYSVGMAGNQGINIAGHYGEAVRAASDGVVVYSGAGIRGYGNLIIVKHTNTYLSAYAFNKRVLVKEGSRVRAGQKIAEMGRTNSGRVMLHFEIRRNGQPVNPLRYLS</sequence>
<proteinExistence type="inferred from homology"/>
<keyword evidence="5" id="KW-1185">Reference proteome</keyword>
<dbReference type="Gene3D" id="3.10.350.10">
    <property type="entry name" value="LysM domain"/>
    <property type="match status" value="1"/>
</dbReference>
<accession>H7C7D9</accession>
<evidence type="ECO:0000313" key="4">
    <source>
        <dbReference type="EMBL" id="AAO91166.1"/>
    </source>
</evidence>
<dbReference type="FunFam" id="2.70.70.10:FF:000010">
    <property type="entry name" value="M23 family peptidase"/>
    <property type="match status" value="1"/>
</dbReference>
<protein>
    <submittedName>
        <fullName evidence="4">Peptidoglycan-specific endopeptidase, M23 family</fullName>
    </submittedName>
</protein>
<dbReference type="HOGENOM" id="CLU_029425_0_2_6"/>
<dbReference type="GO" id="GO:0004222">
    <property type="term" value="F:metalloendopeptidase activity"/>
    <property type="evidence" value="ECO:0000318"/>
    <property type="project" value="GO_Central"/>
</dbReference>
<keyword evidence="2" id="KW-0732">Signal</keyword>
<dbReference type="Proteomes" id="UP000002671">
    <property type="component" value="Chromosome"/>
</dbReference>
<dbReference type="PANTHER" id="PTHR21666:SF263">
    <property type="entry name" value="MUREIN HYDROLASE ACTIVATOR NLPD"/>
    <property type="match status" value="1"/>
</dbReference>
<dbReference type="GeneID" id="1209581"/>
<dbReference type="GO" id="GO:0009279">
    <property type="term" value="C:cell outer membrane"/>
    <property type="evidence" value="ECO:0000318"/>
    <property type="project" value="GO_Central"/>
</dbReference>
<dbReference type="InterPro" id="IPR050570">
    <property type="entry name" value="Cell_wall_metabolism_enzyme"/>
</dbReference>
<dbReference type="AlphaFoldDB" id="H7C7D9"/>
<dbReference type="InterPro" id="IPR011055">
    <property type="entry name" value="Dup_hybrid_motif"/>
</dbReference>
<name>H7C7D9_COXBU</name>
<comment type="similarity">
    <text evidence="1">Belongs to the E.coli NlpD/Haemophilus LppB family.</text>
</comment>
<dbReference type="RefSeq" id="WP_010958363.1">
    <property type="nucleotide sequence ID" value="NC_002971.4"/>
</dbReference>
<dbReference type="EnsemblBacteria" id="AAO91166">
    <property type="protein sequence ID" value="AAO91166"/>
    <property type="gene ID" value="CBU_1670"/>
</dbReference>
<dbReference type="KEGG" id="cbu:CBU_1670"/>
<dbReference type="CDD" id="cd12797">
    <property type="entry name" value="M23_peptidase"/>
    <property type="match status" value="1"/>
</dbReference>
<dbReference type="Pfam" id="PF01476">
    <property type="entry name" value="LysM"/>
    <property type="match status" value="1"/>
</dbReference>
<dbReference type="InterPro" id="IPR016047">
    <property type="entry name" value="M23ase_b-sheet_dom"/>
</dbReference>
<dbReference type="InterPro" id="IPR036779">
    <property type="entry name" value="LysM_dom_sf"/>
</dbReference>
<feature type="signal peptide" evidence="2">
    <location>
        <begin position="1"/>
        <end position="20"/>
    </location>
</feature>
<feature type="chain" id="PRO_5003608811" evidence="2">
    <location>
        <begin position="21"/>
        <end position="230"/>
    </location>
</feature>
<reference evidence="4 5" key="1">
    <citation type="journal article" date="2003" name="Proc. Natl. Acad. Sci. U.S.A.">
        <title>Complete genome sequence of the Q-fever pathogen, Coxiella burnetii.</title>
        <authorList>
            <person name="Seshadri R."/>
            <person name="Paulsen I.T."/>
            <person name="Eisen J.A."/>
            <person name="Read T.D."/>
            <person name="Nelson K.E."/>
            <person name="Nelson W.C."/>
            <person name="Ward N.L."/>
            <person name="Tettelin H."/>
            <person name="Davidsen T.M."/>
            <person name="Beanan M.J."/>
            <person name="Deboy R.T."/>
            <person name="Daugherty S.C."/>
            <person name="Brinkac L.M."/>
            <person name="Madupu R."/>
            <person name="Dodson R.J."/>
            <person name="Khouri H.M."/>
            <person name="Lee K.H."/>
            <person name="Carty H.A."/>
            <person name="Scanlan D."/>
            <person name="Heinzen R.A."/>
            <person name="Thompson H.A."/>
            <person name="Samuel J.E."/>
            <person name="Fraser C.M."/>
            <person name="Heidelberg J.F."/>
        </authorList>
    </citation>
    <scope>NUCLEOTIDE SEQUENCE [LARGE SCALE GENOMIC DNA]</scope>
    <source>
        <strain evidence="5">RSA 493 / Nine Mile phase I</strain>
    </source>
</reference>
<dbReference type="eggNOG" id="COG1388">
    <property type="taxonomic scope" value="Bacteria"/>
</dbReference>
<dbReference type="PANTHER" id="PTHR21666">
    <property type="entry name" value="PEPTIDASE-RELATED"/>
    <property type="match status" value="1"/>
</dbReference>
<dbReference type="PROSITE" id="PS51782">
    <property type="entry name" value="LYSM"/>
    <property type="match status" value="1"/>
</dbReference>
<evidence type="ECO:0000313" key="5">
    <source>
        <dbReference type="Proteomes" id="UP000002671"/>
    </source>
</evidence>
<gene>
    <name evidence="4" type="ordered locus">CBU_1670</name>
</gene>
<reference evidence="4 5" key="2">
    <citation type="journal article" date="2009" name="Infect. Immun.">
        <title>Comparative genomics reveal extensive transposon-mediated genomic plasticity and diversity among potential effector proteins within the genus Coxiella.</title>
        <authorList>
            <person name="Beare P.A."/>
            <person name="Unsworth N."/>
            <person name="Andoh M."/>
            <person name="Voth D.E."/>
            <person name="Omsland A."/>
            <person name="Gilk S.D."/>
            <person name="Williams K.P."/>
            <person name="Sobral B.W."/>
            <person name="Kupko J.J.III."/>
            <person name="Porcella S.F."/>
            <person name="Samuel J.E."/>
            <person name="Heinzen R.A."/>
        </authorList>
    </citation>
    <scope>NUCLEOTIDE SEQUENCE [LARGE SCALE GENOMIC DNA]</scope>
    <source>
        <strain evidence="5">RSA 493 / Nine Mile phase I</strain>
    </source>
</reference>
<organism evidence="4 5">
    <name type="scientific">Coxiella burnetii (strain RSA 493 / Nine Mile phase I)</name>
    <dbReference type="NCBI Taxonomy" id="227377"/>
    <lineage>
        <taxon>Bacteria</taxon>
        <taxon>Pseudomonadati</taxon>
        <taxon>Pseudomonadota</taxon>
        <taxon>Gammaproteobacteria</taxon>
        <taxon>Legionellales</taxon>
        <taxon>Coxiellaceae</taxon>
        <taxon>Coxiella</taxon>
    </lineage>
</organism>
<evidence type="ECO:0000259" key="3">
    <source>
        <dbReference type="PROSITE" id="PS51782"/>
    </source>
</evidence>
<dbReference type="Pfam" id="PF01551">
    <property type="entry name" value="Peptidase_M23"/>
    <property type="match status" value="1"/>
</dbReference>
<evidence type="ECO:0000256" key="1">
    <source>
        <dbReference type="ARBA" id="ARBA00038420"/>
    </source>
</evidence>
<dbReference type="GO" id="GO:0032153">
    <property type="term" value="C:cell division site"/>
    <property type="evidence" value="ECO:0000318"/>
    <property type="project" value="GO_Central"/>
</dbReference>
<dbReference type="CDD" id="cd00118">
    <property type="entry name" value="LysM"/>
    <property type="match status" value="1"/>
</dbReference>
<dbReference type="EMBL" id="AE016828">
    <property type="protein sequence ID" value="AAO91166.1"/>
    <property type="molecule type" value="Genomic_DNA"/>
</dbReference>
<dbReference type="InterPro" id="IPR018392">
    <property type="entry name" value="LysM"/>
</dbReference>
<dbReference type="eggNOG" id="COG4942">
    <property type="taxonomic scope" value="Bacteria"/>
</dbReference>
<dbReference type="PATRIC" id="fig|227377.7.peg.1660"/>
<evidence type="ECO:0000256" key="2">
    <source>
        <dbReference type="SAM" id="SignalP"/>
    </source>
</evidence>
<feature type="domain" description="LysM" evidence="3">
    <location>
        <begin position="38"/>
        <end position="82"/>
    </location>
</feature>
<dbReference type="RefSeq" id="NP_820652.1">
    <property type="nucleotide sequence ID" value="NC_002971.4"/>
</dbReference>
<dbReference type="SUPFAM" id="SSF51261">
    <property type="entry name" value="Duplicated hybrid motif"/>
    <property type="match status" value="1"/>
</dbReference>
<dbReference type="STRING" id="227377.CBU_1670"/>
<dbReference type="SMART" id="SM00257">
    <property type="entry name" value="LysM"/>
    <property type="match status" value="1"/>
</dbReference>
<dbReference type="OrthoDB" id="9795421at2"/>
<dbReference type="Gene3D" id="2.70.70.10">
    <property type="entry name" value="Glucose Permease (Domain IIA)"/>
    <property type="match status" value="1"/>
</dbReference>
<dbReference type="PROSITE" id="PS51257">
    <property type="entry name" value="PROKAR_LIPOPROTEIN"/>
    <property type="match status" value="1"/>
</dbReference>